<gene>
    <name evidence="1" type="ORF">QTG54_011101</name>
</gene>
<reference evidence="1" key="1">
    <citation type="submission" date="2023-06" db="EMBL/GenBank/DDBJ databases">
        <title>Survivors Of The Sea: Transcriptome response of Skeletonema marinoi to long-term dormancy.</title>
        <authorList>
            <person name="Pinder M.I.M."/>
            <person name="Kourtchenko O."/>
            <person name="Robertson E.K."/>
            <person name="Larsson T."/>
            <person name="Maumus F."/>
            <person name="Osuna-Cruz C.M."/>
            <person name="Vancaester E."/>
            <person name="Stenow R."/>
            <person name="Vandepoele K."/>
            <person name="Ploug H."/>
            <person name="Bruchert V."/>
            <person name="Godhe A."/>
            <person name="Topel M."/>
        </authorList>
    </citation>
    <scope>NUCLEOTIDE SEQUENCE</scope>
    <source>
        <strain evidence="1">R05AC</strain>
    </source>
</reference>
<name>A0AAD9D8X2_9STRA</name>
<dbReference type="AlphaFoldDB" id="A0AAD9D8X2"/>
<proteinExistence type="predicted"/>
<keyword evidence="2" id="KW-1185">Reference proteome</keyword>
<dbReference type="Proteomes" id="UP001224775">
    <property type="component" value="Unassembled WGS sequence"/>
</dbReference>
<feature type="non-terminal residue" evidence="1">
    <location>
        <position position="405"/>
    </location>
</feature>
<evidence type="ECO:0000313" key="1">
    <source>
        <dbReference type="EMBL" id="KAK1738432.1"/>
    </source>
</evidence>
<accession>A0AAD9D8X2</accession>
<sequence length="405" mass="46102">MDDDGATTSSHRLCFQCGGLGHKTCYCTSSERNNNDEDKESYKRYKDNRKKNHTHFDKVVNWMADNNPQEEHIAIDPLVWLNSQAPTSIDGSCVTQRCLDMHRSKYNDLDKAQRTVFGGTIAQLKARLADRLNVSPEDEGTSQWHKQLTRAVELGQPAEFSANNEDEQCIKVYAVEKLQPRCRQLHHLIFHDNSFCAKIRSKLLPSATNSLTTHCMSLGGGPGFDHVSFCIATKFLHDIQPKRSHLLPNRIKTQVYDLYNDDWEPVMESLGECFDDQEHLTMHHVDLRLDLADEAHEQLRSSLQTVDIIIAQFVLHENASFIAQDVEIDGVPQKQIVGVMRDILTMAPAGTIMIITDSANTLFPYLKDAANKNGWTYLCAEEQLREEGKRRAYLGPKSFLILERE</sequence>
<dbReference type="EMBL" id="JATAAI010000021">
    <property type="protein sequence ID" value="KAK1738432.1"/>
    <property type="molecule type" value="Genomic_DNA"/>
</dbReference>
<organism evidence="1 2">
    <name type="scientific">Skeletonema marinoi</name>
    <dbReference type="NCBI Taxonomy" id="267567"/>
    <lineage>
        <taxon>Eukaryota</taxon>
        <taxon>Sar</taxon>
        <taxon>Stramenopiles</taxon>
        <taxon>Ochrophyta</taxon>
        <taxon>Bacillariophyta</taxon>
        <taxon>Coscinodiscophyceae</taxon>
        <taxon>Thalassiosirophycidae</taxon>
        <taxon>Thalassiosirales</taxon>
        <taxon>Skeletonemataceae</taxon>
        <taxon>Skeletonema</taxon>
        <taxon>Skeletonema marinoi-dohrnii complex</taxon>
    </lineage>
</organism>
<evidence type="ECO:0000313" key="2">
    <source>
        <dbReference type="Proteomes" id="UP001224775"/>
    </source>
</evidence>
<protein>
    <submittedName>
        <fullName evidence="1">Uncharacterized protein</fullName>
    </submittedName>
</protein>
<comment type="caution">
    <text evidence="1">The sequence shown here is derived from an EMBL/GenBank/DDBJ whole genome shotgun (WGS) entry which is preliminary data.</text>
</comment>